<dbReference type="PANTHER" id="PTHR18964:SF149">
    <property type="entry name" value="BIFUNCTIONAL UDP-N-ACETYLGLUCOSAMINE 2-EPIMERASE_N-ACETYLMANNOSAMINE KINASE"/>
    <property type="match status" value="1"/>
</dbReference>
<dbReference type="InterPro" id="IPR043129">
    <property type="entry name" value="ATPase_NBD"/>
</dbReference>
<keyword evidence="2" id="KW-0418">Kinase</keyword>
<accession>A0A1H8UZV2</accession>
<dbReference type="InterPro" id="IPR000600">
    <property type="entry name" value="ROK"/>
</dbReference>
<name>A0A1H8UZV2_9PSEU</name>
<keyword evidence="3" id="KW-1185">Reference proteome</keyword>
<dbReference type="GO" id="GO:0016301">
    <property type="term" value="F:kinase activity"/>
    <property type="evidence" value="ECO:0007669"/>
    <property type="project" value="UniProtKB-KW"/>
</dbReference>
<gene>
    <name evidence="2" type="ORF">SAMN04489732_103566</name>
</gene>
<dbReference type="OrthoDB" id="9810372at2"/>
<keyword evidence="2" id="KW-0808">Transferase</keyword>
<dbReference type="EMBL" id="FOEF01000003">
    <property type="protein sequence ID" value="SEP08685.1"/>
    <property type="molecule type" value="Genomic_DNA"/>
</dbReference>
<comment type="similarity">
    <text evidence="1">Belongs to the ROK (NagC/XylR) family.</text>
</comment>
<dbReference type="STRING" id="394193.SAMN04489732_103566"/>
<proteinExistence type="inferred from homology"/>
<dbReference type="SUPFAM" id="SSF53067">
    <property type="entry name" value="Actin-like ATPase domain"/>
    <property type="match status" value="1"/>
</dbReference>
<dbReference type="RefSeq" id="WP_091616017.1">
    <property type="nucleotide sequence ID" value="NZ_FOEF01000003.1"/>
</dbReference>
<dbReference type="Gene3D" id="3.30.420.40">
    <property type="match status" value="2"/>
</dbReference>
<evidence type="ECO:0000256" key="1">
    <source>
        <dbReference type="ARBA" id="ARBA00006479"/>
    </source>
</evidence>
<dbReference type="AlphaFoldDB" id="A0A1H8UZV2"/>
<evidence type="ECO:0000313" key="2">
    <source>
        <dbReference type="EMBL" id="SEP08685.1"/>
    </source>
</evidence>
<dbReference type="PANTHER" id="PTHR18964">
    <property type="entry name" value="ROK (REPRESSOR, ORF, KINASE) FAMILY"/>
    <property type="match status" value="1"/>
</dbReference>
<organism evidence="2 3">
    <name type="scientific">Amycolatopsis saalfeldensis</name>
    <dbReference type="NCBI Taxonomy" id="394193"/>
    <lineage>
        <taxon>Bacteria</taxon>
        <taxon>Bacillati</taxon>
        <taxon>Actinomycetota</taxon>
        <taxon>Actinomycetes</taxon>
        <taxon>Pseudonocardiales</taxon>
        <taxon>Pseudonocardiaceae</taxon>
        <taxon>Amycolatopsis</taxon>
    </lineage>
</organism>
<evidence type="ECO:0000313" key="3">
    <source>
        <dbReference type="Proteomes" id="UP000198582"/>
    </source>
</evidence>
<protein>
    <submittedName>
        <fullName evidence="2">Glucokinase</fullName>
    </submittedName>
</protein>
<reference evidence="2 3" key="1">
    <citation type="submission" date="2016-10" db="EMBL/GenBank/DDBJ databases">
        <authorList>
            <person name="de Groot N.N."/>
        </authorList>
    </citation>
    <scope>NUCLEOTIDE SEQUENCE [LARGE SCALE GENOMIC DNA]</scope>
    <source>
        <strain evidence="2 3">DSM 44993</strain>
    </source>
</reference>
<dbReference type="Proteomes" id="UP000198582">
    <property type="component" value="Unassembled WGS sequence"/>
</dbReference>
<sequence>MTLLAAVDVGGTTVKAAVYEPGRWTKRAELRRPTARGADPAKAVADQVRTLIGQLQHAGPIAAAGVVVPGVVDEAAGVARFAANLGWRDAPVRELLAERLPMPVAFGHDVTAGGLAEHRFGAARGFADAAFVPVGTGIAAALLIGGRPHRAAGQAGELGHVDVGHGHRCGCGATGCLEVVASAGAIARRYTERSGRAVAGAREVLEADDDVAREVVEEAVTALATGLRLLVTLIAPEVVVLGGGLFEAGGLLERVDRRLAGSLVFQRRPVLRRAELGDEAGCLGAGLLAAELLERVVAP</sequence>
<dbReference type="Pfam" id="PF00480">
    <property type="entry name" value="ROK"/>
    <property type="match status" value="1"/>
</dbReference>